<dbReference type="EMBL" id="QRUP01000001">
    <property type="protein sequence ID" value="RGR76838.1"/>
    <property type="molecule type" value="Genomic_DNA"/>
</dbReference>
<evidence type="ECO:0000256" key="1">
    <source>
        <dbReference type="SAM" id="MobiDB-lite"/>
    </source>
</evidence>
<comment type="caution">
    <text evidence="2">The sequence shown here is derived from an EMBL/GenBank/DDBJ whole genome shotgun (WGS) entry which is preliminary data.</text>
</comment>
<keyword evidence="3" id="KW-1185">Reference proteome</keyword>
<organism evidence="2 3">
    <name type="scientific">Holdemania filiformis</name>
    <dbReference type="NCBI Taxonomy" id="61171"/>
    <lineage>
        <taxon>Bacteria</taxon>
        <taxon>Bacillati</taxon>
        <taxon>Bacillota</taxon>
        <taxon>Erysipelotrichia</taxon>
        <taxon>Erysipelotrichales</taxon>
        <taxon>Erysipelotrichaceae</taxon>
        <taxon>Holdemania</taxon>
    </lineage>
</organism>
<gene>
    <name evidence="2" type="ORF">DWY25_00675</name>
</gene>
<protein>
    <submittedName>
        <fullName evidence="2">Uncharacterized protein</fullName>
    </submittedName>
</protein>
<evidence type="ECO:0000313" key="2">
    <source>
        <dbReference type="EMBL" id="RGR76838.1"/>
    </source>
</evidence>
<dbReference type="Proteomes" id="UP000284178">
    <property type="component" value="Unassembled WGS sequence"/>
</dbReference>
<proteinExistence type="predicted"/>
<dbReference type="RefSeq" id="WP_117892396.1">
    <property type="nucleotide sequence ID" value="NZ_CABJCV010000001.1"/>
</dbReference>
<dbReference type="AlphaFoldDB" id="A0A412G6D2"/>
<feature type="region of interest" description="Disordered" evidence="1">
    <location>
        <begin position="1"/>
        <end position="23"/>
    </location>
</feature>
<reference evidence="2 3" key="1">
    <citation type="submission" date="2018-08" db="EMBL/GenBank/DDBJ databases">
        <title>A genome reference for cultivated species of the human gut microbiota.</title>
        <authorList>
            <person name="Zou Y."/>
            <person name="Xue W."/>
            <person name="Luo G."/>
        </authorList>
    </citation>
    <scope>NUCLEOTIDE SEQUENCE [LARGE SCALE GENOMIC DNA]</scope>
    <source>
        <strain evidence="2 3">AF24-29</strain>
    </source>
</reference>
<accession>A0A412G6D2</accession>
<dbReference type="GeneID" id="83013924"/>
<name>A0A412G6D2_9FIRM</name>
<sequence length="94" mass="11035">MRKNGIHDLNLDDQGKPKDKGYLERDLPEYLQRSLAQWVRAQNLLKQGEHYTMMDCDWCELNSDINVAEVGNEISTEQANYLREKYLGMEVTEK</sequence>
<evidence type="ECO:0000313" key="3">
    <source>
        <dbReference type="Proteomes" id="UP000284178"/>
    </source>
</evidence>